<evidence type="ECO:0000256" key="1">
    <source>
        <dbReference type="ARBA" id="ARBA00022490"/>
    </source>
</evidence>
<dbReference type="HAMAP" id="MF_00187">
    <property type="entry name" value="FdhD"/>
    <property type="match status" value="1"/>
</dbReference>
<dbReference type="SUPFAM" id="SSF53927">
    <property type="entry name" value="Cytidine deaminase-like"/>
    <property type="match status" value="1"/>
</dbReference>
<dbReference type="InterPro" id="IPR003786">
    <property type="entry name" value="FdhD"/>
</dbReference>
<reference evidence="5" key="1">
    <citation type="journal article" date="2019" name="Int. J. Syst. Evol. Microbiol.">
        <title>The Global Catalogue of Microorganisms (GCM) 10K type strain sequencing project: providing services to taxonomists for standard genome sequencing and annotation.</title>
        <authorList>
            <consortium name="The Broad Institute Genomics Platform"/>
            <consortium name="The Broad Institute Genome Sequencing Center for Infectious Disease"/>
            <person name="Wu L."/>
            <person name="Ma J."/>
        </authorList>
    </citation>
    <scope>NUCLEOTIDE SEQUENCE [LARGE SCALE GENOMIC DNA]</scope>
    <source>
        <strain evidence="5">CGMCC 4.7106</strain>
    </source>
</reference>
<evidence type="ECO:0000313" key="4">
    <source>
        <dbReference type="EMBL" id="MFD2257102.1"/>
    </source>
</evidence>
<dbReference type="NCBIfam" id="TIGR00129">
    <property type="entry name" value="fdhD_narQ"/>
    <property type="match status" value="1"/>
</dbReference>
<keyword evidence="1 3" id="KW-0963">Cytoplasm</keyword>
<gene>
    <name evidence="3 4" type="primary">fdhD</name>
    <name evidence="4" type="ORF">ACFSSA_10465</name>
</gene>
<evidence type="ECO:0000256" key="3">
    <source>
        <dbReference type="HAMAP-Rule" id="MF_00187"/>
    </source>
</evidence>
<dbReference type="PIRSF" id="PIRSF015626">
    <property type="entry name" value="FdhD"/>
    <property type="match status" value="1"/>
</dbReference>
<comment type="similarity">
    <text evidence="3">Belongs to the FdhD family.</text>
</comment>
<keyword evidence="5" id="KW-1185">Reference proteome</keyword>
<proteinExistence type="inferred from homology"/>
<feature type="active site" description="Cysteine persulfide intermediate" evidence="3">
    <location>
        <position position="108"/>
    </location>
</feature>
<dbReference type="PANTHER" id="PTHR30592">
    <property type="entry name" value="FORMATE DEHYDROGENASE"/>
    <property type="match status" value="1"/>
</dbReference>
<comment type="subcellular location">
    <subcellularLocation>
        <location evidence="3">Cytoplasm</location>
    </subcellularLocation>
</comment>
<protein>
    <recommendedName>
        <fullName evidence="3">Sulfur carrier protein FdhD</fullName>
    </recommendedName>
</protein>
<dbReference type="InterPro" id="IPR016193">
    <property type="entry name" value="Cytidine_deaminase-like"/>
</dbReference>
<evidence type="ECO:0000313" key="5">
    <source>
        <dbReference type="Proteomes" id="UP001597375"/>
    </source>
</evidence>
<comment type="caution">
    <text evidence="3">Lacks conserved residue(s) required for the propagation of feature annotation.</text>
</comment>
<sequence>MDLAKTGTREVEIERFCGSRWTACTDLMVREEPLEIRLDGHPIAVLMRTPGQDEELVKGFLITEGILNHLSQIRKIRSEENRMLIFLEDDVRVDLGRLSRNMFAGSSCGICGKATMEAVFQEFPELTHSLMPSTDVLLAAPSKMRNQQSNFERTGGVHAAGLFNMDGEITVLKEDIGRHNAVDKVIGAALGRGLDMSGQWLLVSGRVSFEIMQKSLAARISCVAAISAPSSLAVDFSKSSGQTLIGFLRPPTFNRYS</sequence>
<comment type="function">
    <text evidence="3">Required for formate dehydrogenase (FDH) activity. Acts as a sulfur carrier protein that transfers sulfur from IscS to the molybdenum cofactor prior to its insertion into FDH.</text>
</comment>
<keyword evidence="2 3" id="KW-0501">Molybdenum cofactor biosynthesis</keyword>
<dbReference type="Proteomes" id="UP001597375">
    <property type="component" value="Unassembled WGS sequence"/>
</dbReference>
<dbReference type="EMBL" id="JBHUIT010000017">
    <property type="protein sequence ID" value="MFD2257102.1"/>
    <property type="molecule type" value="Genomic_DNA"/>
</dbReference>
<dbReference type="PANTHER" id="PTHR30592:SF1">
    <property type="entry name" value="SULFUR CARRIER PROTEIN FDHD"/>
    <property type="match status" value="1"/>
</dbReference>
<dbReference type="Gene3D" id="3.10.20.10">
    <property type="match status" value="1"/>
</dbReference>
<accession>A0ABW5D887</accession>
<dbReference type="Pfam" id="PF02634">
    <property type="entry name" value="FdhD-NarQ"/>
    <property type="match status" value="1"/>
</dbReference>
<organism evidence="4 5">
    <name type="scientific">Luteolibacter algae</name>
    <dbReference type="NCBI Taxonomy" id="454151"/>
    <lineage>
        <taxon>Bacteria</taxon>
        <taxon>Pseudomonadati</taxon>
        <taxon>Verrucomicrobiota</taxon>
        <taxon>Verrucomicrobiia</taxon>
        <taxon>Verrucomicrobiales</taxon>
        <taxon>Verrucomicrobiaceae</taxon>
        <taxon>Luteolibacter</taxon>
    </lineage>
</organism>
<dbReference type="RefSeq" id="WP_386820388.1">
    <property type="nucleotide sequence ID" value="NZ_JBHUIT010000017.1"/>
</dbReference>
<evidence type="ECO:0000256" key="2">
    <source>
        <dbReference type="ARBA" id="ARBA00023150"/>
    </source>
</evidence>
<comment type="caution">
    <text evidence="4">The sequence shown here is derived from an EMBL/GenBank/DDBJ whole genome shotgun (WGS) entry which is preliminary data.</text>
</comment>
<dbReference type="Gene3D" id="3.40.140.10">
    <property type="entry name" value="Cytidine Deaminase, domain 2"/>
    <property type="match status" value="1"/>
</dbReference>
<name>A0ABW5D887_9BACT</name>